<dbReference type="GO" id="GO:0050708">
    <property type="term" value="P:regulation of protein secretion"/>
    <property type="evidence" value="ECO:0007669"/>
    <property type="project" value="TreeGrafter"/>
</dbReference>
<accession>A0A1I8FRB6</accession>
<dbReference type="PANTHER" id="PTHR45965">
    <property type="entry name" value="INACTIVE RHOMBOID PROTEIN"/>
    <property type="match status" value="1"/>
</dbReference>
<dbReference type="Proteomes" id="UP000095280">
    <property type="component" value="Unplaced"/>
</dbReference>
<organism evidence="2 3">
    <name type="scientific">Macrostomum lignano</name>
    <dbReference type="NCBI Taxonomy" id="282301"/>
    <lineage>
        <taxon>Eukaryota</taxon>
        <taxon>Metazoa</taxon>
        <taxon>Spiralia</taxon>
        <taxon>Lophotrochozoa</taxon>
        <taxon>Platyhelminthes</taxon>
        <taxon>Rhabditophora</taxon>
        <taxon>Macrostomorpha</taxon>
        <taxon>Macrostomida</taxon>
        <taxon>Macrostomidae</taxon>
        <taxon>Macrostomum</taxon>
    </lineage>
</organism>
<dbReference type="GO" id="GO:0005789">
    <property type="term" value="C:endoplasmic reticulum membrane"/>
    <property type="evidence" value="ECO:0007669"/>
    <property type="project" value="TreeGrafter"/>
</dbReference>
<dbReference type="AlphaFoldDB" id="A0A1I8FRB6"/>
<evidence type="ECO:0000313" key="3">
    <source>
        <dbReference type="WBParaSite" id="maker-unitig_45277-snap-gene-0.1-mRNA-1"/>
    </source>
</evidence>
<comment type="similarity">
    <text evidence="1">Belongs to the peptidase S54 family.</text>
</comment>
<protein>
    <submittedName>
        <fullName evidence="3">Transposase</fullName>
    </submittedName>
</protein>
<sequence>VQEQLKSSDRGTLKKGLLDMLRRKLRELGRNWTEYGPQFKGKFYDIPELLPGSSPIRTPLCQRSAWTRPRPPRLSRAWQQASCMAKSRAGSSRRLRQFSVERRRRVQHGRSVHAETRTAAKRLAEAYRLATLPAAIGCDWMKPLAVAAFHNDGSACYQSDHGRLSGAFRHWLKWDNASRGPDGRLSGPVCGADPRTCDQPLSLLGGGVSVWADDVTRWPACQRQTPLAPVPGELNHLACPVSARPCCFGLIA</sequence>
<reference evidence="3" key="1">
    <citation type="submission" date="2016-11" db="UniProtKB">
        <authorList>
            <consortium name="WormBaseParasite"/>
        </authorList>
    </citation>
    <scope>IDENTIFICATION</scope>
</reference>
<name>A0A1I8FRB6_9PLAT</name>
<evidence type="ECO:0000256" key="1">
    <source>
        <dbReference type="ARBA" id="ARBA00009045"/>
    </source>
</evidence>
<dbReference type="WBParaSite" id="maker-unitig_45277-snap-gene-0.1-mRNA-1">
    <property type="protein sequence ID" value="maker-unitig_45277-snap-gene-0.1-mRNA-1"/>
    <property type="gene ID" value="maker-unitig_45277-snap-gene-0.1"/>
</dbReference>
<dbReference type="GO" id="GO:0042058">
    <property type="term" value="P:regulation of epidermal growth factor receptor signaling pathway"/>
    <property type="evidence" value="ECO:0007669"/>
    <property type="project" value="TreeGrafter"/>
</dbReference>
<evidence type="ECO:0000313" key="2">
    <source>
        <dbReference type="Proteomes" id="UP000095280"/>
    </source>
</evidence>
<dbReference type="InterPro" id="IPR051512">
    <property type="entry name" value="Inactive_Rhomboid"/>
</dbReference>
<dbReference type="PANTHER" id="PTHR45965:SF3">
    <property type="entry name" value="INACTIVE RHOMBOID PROTEIN 1"/>
    <property type="match status" value="1"/>
</dbReference>
<keyword evidence="2" id="KW-1185">Reference proteome</keyword>
<proteinExistence type="inferred from homology"/>